<evidence type="ECO:0000259" key="2">
    <source>
        <dbReference type="Pfam" id="PF05170"/>
    </source>
</evidence>
<dbReference type="InterPro" id="IPR007844">
    <property type="entry name" value="AsmA"/>
</dbReference>
<keyword evidence="1" id="KW-0812">Transmembrane</keyword>
<feature type="domain" description="AsmA" evidence="2">
    <location>
        <begin position="11"/>
        <end position="188"/>
    </location>
</feature>
<accession>A0ABV6BVW6</accession>
<evidence type="ECO:0000313" key="4">
    <source>
        <dbReference type="Proteomes" id="UP001589734"/>
    </source>
</evidence>
<dbReference type="PANTHER" id="PTHR30441:SF8">
    <property type="entry name" value="DUF748 DOMAIN-CONTAINING PROTEIN"/>
    <property type="match status" value="1"/>
</dbReference>
<dbReference type="PANTHER" id="PTHR30441">
    <property type="entry name" value="DUF748 DOMAIN-CONTAINING PROTEIN"/>
    <property type="match status" value="1"/>
</dbReference>
<name>A0ABV6BVW6_9FLAO</name>
<dbReference type="Pfam" id="PF05170">
    <property type="entry name" value="AsmA"/>
    <property type="match status" value="1"/>
</dbReference>
<feature type="transmembrane region" description="Helical" evidence="1">
    <location>
        <begin position="20"/>
        <end position="39"/>
    </location>
</feature>
<dbReference type="Proteomes" id="UP001589734">
    <property type="component" value="Unassembled WGS sequence"/>
</dbReference>
<evidence type="ECO:0000256" key="1">
    <source>
        <dbReference type="SAM" id="Phobius"/>
    </source>
</evidence>
<protein>
    <submittedName>
        <fullName evidence="3">AsmA family protein</fullName>
    </submittedName>
</protein>
<gene>
    <name evidence="3" type="ORF">ACFFLS_21315</name>
</gene>
<keyword evidence="4" id="KW-1185">Reference proteome</keyword>
<keyword evidence="1" id="KW-1133">Transmembrane helix</keyword>
<dbReference type="InterPro" id="IPR052894">
    <property type="entry name" value="AsmA-related"/>
</dbReference>
<comment type="caution">
    <text evidence="3">The sequence shown here is derived from an EMBL/GenBank/DDBJ whole genome shotgun (WGS) entry which is preliminary data.</text>
</comment>
<reference evidence="3 4" key="1">
    <citation type="submission" date="2024-09" db="EMBL/GenBank/DDBJ databases">
        <authorList>
            <person name="Sun Q."/>
            <person name="Mori K."/>
        </authorList>
    </citation>
    <scope>NUCLEOTIDE SEQUENCE [LARGE SCALE GENOMIC DNA]</scope>
    <source>
        <strain evidence="3 4">CGMCC 1.12926</strain>
    </source>
</reference>
<proteinExistence type="predicted"/>
<sequence>MLKYKPQIMIKKFLKRTAIFIASLVLLLVLVLTIIPYFFKDEITDKIESIANENLNAEVRFDEIGLSVFKHFPALIVYAKNVNIVNKKAQFASSNVVKAEAAAVGVNFYSLLKGKIVLDAVYLDDANLNLEIDPKGNANFNIVKPSKPSADTTQTEFKIKKVVINKTNVSYNDKSTLLKFKVQELNYKGTGDLSADFFDLNSNVKIKSFDFSVAGVDYVRSKPINAEIVTYIDTKALKFKFERNSIRIKNFPFSFNGHFAFIKGGYDFDLRMHSKNSTLEEMLSLVPPAYDEWREQMIITGNINFGIFARGKYMQDQSEKPVVSADLQINSGTIAYKKIKEPVKDINISAKALIRDLDINKLKFDLDNLSFNLDKKKTVINFHSEGFKKLKIKTAIKADLDAAKFKEALNLNENDIRGDVAVDLKADGIFLRDLGFSPRLNKVDTIIKSIPKFQLNLSLKNGYLKNANKNEAVKNVNLNLSLTAKDSIIRNISGKVTNLNAEALDNFVRGRFELHKLYPFTVDTELESKINLATIHKFYPLDSLEVKGNLNLKVSMHGILNRKQKKYPSSKAIVNIKNGYLKSLKFPNIPIENINVSAAITSNNGTGEDLNVKLQPAEFVLAGSPLKVQGEVSNLYDLVYNIKTQGTLDVGKLTQIFPIKDVTVSGIIQTNLMAKGSKKDLDAKNYDNIKNGGKLEAKNIVIKSAMFPETFQISKGTFKFFKDKMRFEDFNAAYGKSDIVLNGYIHNVLRYLFNRKYLHQSNEKLKADIELSSNHINANEFFDMIAKYTDQKAEEEAAQKADSTTVNTVIKKDNPKNKNYVIRIPNTADLKITAKVHDLQFDTYKVNDFVGNLIVNERKVQITEAGFNMAGTKIEMTGDYKAQNRVLAKYNANFKASNFDIQRAYAEIPIFAELVSMAKDAYGLVSVDYKLGGSIDQNMNIDFKSIDGEGTLTLEDIKFKNFKILNHVAQKADAADLEKASFNKIAIHSVIKNNVMTITPTTMKMAGFRGKLEGQVTMDGKINVGFRLGLPPMGLINVPMKITGTADDFKISTGKFKEDDTLAEESNLNNLQVRERRRSRRKDTLNIPVDQRKVDTLKNR</sequence>
<evidence type="ECO:0000313" key="3">
    <source>
        <dbReference type="EMBL" id="MFC0079600.1"/>
    </source>
</evidence>
<dbReference type="EMBL" id="JBHLYW010000022">
    <property type="protein sequence ID" value="MFC0079600.1"/>
    <property type="molecule type" value="Genomic_DNA"/>
</dbReference>
<keyword evidence="1" id="KW-0472">Membrane</keyword>
<organism evidence="3 4">
    <name type="scientific">Flavobacterium procerum</name>
    <dbReference type="NCBI Taxonomy" id="1455569"/>
    <lineage>
        <taxon>Bacteria</taxon>
        <taxon>Pseudomonadati</taxon>
        <taxon>Bacteroidota</taxon>
        <taxon>Flavobacteriia</taxon>
        <taxon>Flavobacteriales</taxon>
        <taxon>Flavobacteriaceae</taxon>
        <taxon>Flavobacterium</taxon>
    </lineage>
</organism>